<dbReference type="SUPFAM" id="SSF52540">
    <property type="entry name" value="P-loop containing nucleoside triphosphate hydrolases"/>
    <property type="match status" value="1"/>
</dbReference>
<evidence type="ECO:0000259" key="4">
    <source>
        <dbReference type="PROSITE" id="PS50043"/>
    </source>
</evidence>
<dbReference type="PANTHER" id="PTHR16305:SF35">
    <property type="entry name" value="TRANSCRIPTIONAL ACTIVATOR DOMAIN"/>
    <property type="match status" value="1"/>
</dbReference>
<dbReference type="GO" id="GO:0005737">
    <property type="term" value="C:cytoplasm"/>
    <property type="evidence" value="ECO:0007669"/>
    <property type="project" value="TreeGrafter"/>
</dbReference>
<evidence type="ECO:0000256" key="3">
    <source>
        <dbReference type="SAM" id="MobiDB-lite"/>
    </source>
</evidence>
<dbReference type="PANTHER" id="PTHR16305">
    <property type="entry name" value="TESTICULAR SOLUBLE ADENYLYL CYCLASE"/>
    <property type="match status" value="1"/>
</dbReference>
<name>A0A1M4E7S7_9ACTN</name>
<organism evidence="5">
    <name type="scientific">Nonomuraea gerenzanensis</name>
    <dbReference type="NCBI Taxonomy" id="93944"/>
    <lineage>
        <taxon>Bacteria</taxon>
        <taxon>Bacillati</taxon>
        <taxon>Actinomycetota</taxon>
        <taxon>Actinomycetes</taxon>
        <taxon>Streptosporangiales</taxon>
        <taxon>Streptosporangiaceae</taxon>
        <taxon>Nonomuraea</taxon>
    </lineage>
</organism>
<evidence type="ECO:0000256" key="2">
    <source>
        <dbReference type="ARBA" id="ARBA00022840"/>
    </source>
</evidence>
<reference evidence="5" key="1">
    <citation type="submission" date="2016-04" db="EMBL/GenBank/DDBJ databases">
        <authorList>
            <person name="Evans L.H."/>
            <person name="Alamgir A."/>
            <person name="Owens N."/>
            <person name="Weber N.D."/>
            <person name="Virtaneva K."/>
            <person name="Barbian K."/>
            <person name="Babar A."/>
            <person name="Rosenke K."/>
        </authorList>
    </citation>
    <scope>NUCLEOTIDE SEQUENCE</scope>
    <source>
        <strain evidence="5">Nono1</strain>
    </source>
</reference>
<dbReference type="GO" id="GO:0006355">
    <property type="term" value="P:regulation of DNA-templated transcription"/>
    <property type="evidence" value="ECO:0007669"/>
    <property type="project" value="InterPro"/>
</dbReference>
<dbReference type="InterPro" id="IPR027417">
    <property type="entry name" value="P-loop_NTPase"/>
</dbReference>
<sequence length="882" mass="92517">MSELASVAEALLVKGAVLAGPAGVGKSRLAAEAVREAEGVALARATVAASGIPLGAMAHLLPPGPPERDVSSRLPERNLLGWAAEAVARGCRTLLVDDAHLLDPVSAALVHHLAAGDRIKVLVTLRAGERAPDAVTALWKDGLLPRLDLAPLTPDETAAILAGALGGQVEPATASRLWRVSDGNALFLRELVLAGEAAGTLAEQHGVWRWHGEIPVTTRLRELIESRLGDIAAAERAALELIAYGEPLPLAALTPLAPEETLRRLEERQLAAVTAPDLSVRLAHPLYGEAIRAGCGALRTREVLRGLAGALEAAGPRTPEDLLRIAVWRLDSGTADDPAPLVRACHIARTVRDLELAARLGRAALAAGGGVAAGIPLATVLNYADRYDEAREVLAGLAGEPMDDQRLAEYQAVRALNLFWGSGREEEARAALTAARAMMSEVEARQGVLTVRSAIEHSTGRFADARATLGEIRAIGPMSLRVAAGVAGVEAFLLLGQGLGRRAMAVADEALAMIGEVPEGLPSITAAVAEAGAGASVLAGDLAAAERFAAIGYRIGEDYAGWDRTLVTSAARRAQVLRLRGRVTEAVRVCRQAVVRLRGRTLQAGMCLAELVHAYALAGDVPAMRGALRLVDELVLPGTHQTEFAFLLARPWTLAAEGDVKGAIEAALDAARAARGERTAPGRAREEQAEEERAEQGGGGWGAASVHPGYELFALHDVVRLGAGERVADRLGWLAQVVDGDLAPVLARHAQASTPAELEEASAALEELGLRLHAAEAAAQAAAGYRRAGLRRAQRAAETRAWALARRCGPVRTPALVGLAVPELTARQRQIAQLAASGLSNPDIAARLVLSRRTVANTLVQVYERTGVSSRAGLARLMDLFD</sequence>
<dbReference type="SMART" id="SM00421">
    <property type="entry name" value="HTH_LUXR"/>
    <property type="match status" value="1"/>
</dbReference>
<proteinExistence type="predicted"/>
<dbReference type="AlphaFoldDB" id="A0A1M4E7S7"/>
<dbReference type="GO" id="GO:0003677">
    <property type="term" value="F:DNA binding"/>
    <property type="evidence" value="ECO:0007669"/>
    <property type="project" value="InterPro"/>
</dbReference>
<protein>
    <submittedName>
        <fullName evidence="5">ATPase / Transcriptional regulator, LuxR family</fullName>
    </submittedName>
</protein>
<accession>A0A1M4E7S7</accession>
<dbReference type="CDD" id="cd06170">
    <property type="entry name" value="LuxR_C_like"/>
    <property type="match status" value="1"/>
</dbReference>
<feature type="region of interest" description="Disordered" evidence="3">
    <location>
        <begin position="675"/>
        <end position="701"/>
    </location>
</feature>
<evidence type="ECO:0000313" key="5">
    <source>
        <dbReference type="EMBL" id="SBO94876.1"/>
    </source>
</evidence>
<feature type="domain" description="HTH luxR-type" evidence="4">
    <location>
        <begin position="817"/>
        <end position="882"/>
    </location>
</feature>
<dbReference type="PRINTS" id="PR00038">
    <property type="entry name" value="HTHLUXR"/>
</dbReference>
<dbReference type="InterPro" id="IPR000792">
    <property type="entry name" value="Tscrpt_reg_LuxR_C"/>
</dbReference>
<keyword evidence="1" id="KW-0547">Nucleotide-binding</keyword>
<dbReference type="Gene3D" id="1.10.10.10">
    <property type="entry name" value="Winged helix-like DNA-binding domain superfamily/Winged helix DNA-binding domain"/>
    <property type="match status" value="1"/>
</dbReference>
<evidence type="ECO:0000256" key="1">
    <source>
        <dbReference type="ARBA" id="ARBA00022741"/>
    </source>
</evidence>
<dbReference type="SUPFAM" id="SSF46894">
    <property type="entry name" value="C-terminal effector domain of the bipartite response regulators"/>
    <property type="match status" value="1"/>
</dbReference>
<dbReference type="GO" id="GO:0005524">
    <property type="term" value="F:ATP binding"/>
    <property type="evidence" value="ECO:0007669"/>
    <property type="project" value="UniProtKB-KW"/>
</dbReference>
<dbReference type="InterPro" id="IPR016032">
    <property type="entry name" value="Sig_transdc_resp-reg_C-effctor"/>
</dbReference>
<dbReference type="GO" id="GO:0004016">
    <property type="term" value="F:adenylate cyclase activity"/>
    <property type="evidence" value="ECO:0007669"/>
    <property type="project" value="TreeGrafter"/>
</dbReference>
<dbReference type="EMBL" id="LT559118">
    <property type="protein sequence ID" value="SBO94876.1"/>
    <property type="molecule type" value="Genomic_DNA"/>
</dbReference>
<feature type="compositionally biased region" description="Basic and acidic residues" evidence="3">
    <location>
        <begin position="675"/>
        <end position="687"/>
    </location>
</feature>
<dbReference type="InterPro" id="IPR036388">
    <property type="entry name" value="WH-like_DNA-bd_sf"/>
</dbReference>
<keyword evidence="2" id="KW-0067">ATP-binding</keyword>
<dbReference type="Pfam" id="PF00196">
    <property type="entry name" value="GerE"/>
    <property type="match status" value="1"/>
</dbReference>
<gene>
    <name evidence="5" type="ORF">BN4615_P4392</name>
</gene>
<dbReference type="PROSITE" id="PS50043">
    <property type="entry name" value="HTH_LUXR_2"/>
    <property type="match status" value="1"/>
</dbReference>